<dbReference type="InterPro" id="IPR026893">
    <property type="entry name" value="Tyr/Ser_Pase_IphP-type"/>
</dbReference>
<dbReference type="InterPro" id="IPR000387">
    <property type="entry name" value="Tyr_Pase_dom"/>
</dbReference>
<comment type="caution">
    <text evidence="2">The sequence shown here is derived from an EMBL/GenBank/DDBJ whole genome shotgun (WGS) entry which is preliminary data.</text>
</comment>
<gene>
    <name evidence="2" type="ORF">GCM10007173_01720</name>
</gene>
<dbReference type="EMBL" id="BMKX01000001">
    <property type="protein sequence ID" value="GGJ46804.1"/>
    <property type="molecule type" value="Genomic_DNA"/>
</dbReference>
<evidence type="ECO:0000313" key="2">
    <source>
        <dbReference type="EMBL" id="GGJ46804.1"/>
    </source>
</evidence>
<dbReference type="PROSITE" id="PS00383">
    <property type="entry name" value="TYR_PHOSPHATASE_1"/>
    <property type="match status" value="1"/>
</dbReference>
<dbReference type="InterPro" id="IPR029021">
    <property type="entry name" value="Prot-tyrosine_phosphatase-like"/>
</dbReference>
<reference evidence="3" key="1">
    <citation type="journal article" date="2019" name="Int. J. Syst. Evol. Microbiol.">
        <title>The Global Catalogue of Microorganisms (GCM) 10K type strain sequencing project: providing services to taxonomists for standard genome sequencing and annotation.</title>
        <authorList>
            <consortium name="The Broad Institute Genomics Platform"/>
            <consortium name="The Broad Institute Genome Sequencing Center for Infectious Disease"/>
            <person name="Wu L."/>
            <person name="Ma J."/>
        </authorList>
    </citation>
    <scope>NUCLEOTIDE SEQUENCE [LARGE SCALE GENOMIC DNA]</scope>
    <source>
        <strain evidence="3">CGMCC 1.3685</strain>
    </source>
</reference>
<name>A0ABQ2D5L2_9MICC</name>
<dbReference type="Pfam" id="PF13350">
    <property type="entry name" value="Y_phosphatase3"/>
    <property type="match status" value="1"/>
</dbReference>
<dbReference type="InterPro" id="IPR016130">
    <property type="entry name" value="Tyr_Pase_AS"/>
</dbReference>
<feature type="domain" description="Tyrosine specific protein phosphatases" evidence="1">
    <location>
        <begin position="123"/>
        <end position="148"/>
    </location>
</feature>
<proteinExistence type="predicted"/>
<accession>A0ABQ2D5L2</accession>
<dbReference type="Proteomes" id="UP000606115">
    <property type="component" value="Unassembled WGS sequence"/>
</dbReference>
<dbReference type="RefSeq" id="WP_096255758.1">
    <property type="nucleotide sequence ID" value="NZ_JBHLUT010000002.1"/>
</dbReference>
<evidence type="ECO:0000259" key="1">
    <source>
        <dbReference type="PROSITE" id="PS50056"/>
    </source>
</evidence>
<organism evidence="2 3">
    <name type="scientific">Glutamicibacter ardleyensis</name>
    <dbReference type="NCBI Taxonomy" id="225894"/>
    <lineage>
        <taxon>Bacteria</taxon>
        <taxon>Bacillati</taxon>
        <taxon>Actinomycetota</taxon>
        <taxon>Actinomycetes</taxon>
        <taxon>Micrococcales</taxon>
        <taxon>Micrococcaceae</taxon>
        <taxon>Glutamicibacter</taxon>
    </lineage>
</organism>
<dbReference type="PROSITE" id="PS50056">
    <property type="entry name" value="TYR_PHOSPHATASE_2"/>
    <property type="match status" value="1"/>
</dbReference>
<keyword evidence="3" id="KW-1185">Reference proteome</keyword>
<dbReference type="Gene3D" id="3.90.190.10">
    <property type="entry name" value="Protein tyrosine phosphatase superfamily"/>
    <property type="match status" value="1"/>
</dbReference>
<protein>
    <recommendedName>
        <fullName evidence="1">Tyrosine specific protein phosphatases domain-containing protein</fullName>
    </recommendedName>
</protein>
<sequence length="242" mass="25480">MSVKNYPSSLPNLREAGGLPASGGRIRAGLLYRSAVPHTIDEPLTGWLGTENITQIFDLRSTVETSRLPGFPETLQTITRTRLPLLEGALAVPSTMPSLEELYLPLVANHGGVWAKIAGAVAQSNEATLVHCTAGKDRTGVAIALLLLAVGADRDAVLADYAASTAALSGPWLESMRTMLAAHDITMTEKMQNLMVGTSIAGLERALDLAITGHGSIADYLLAHGLTAKQFEALGQRLVSGS</sequence>
<dbReference type="SUPFAM" id="SSF52799">
    <property type="entry name" value="(Phosphotyrosine protein) phosphatases II"/>
    <property type="match status" value="1"/>
</dbReference>
<evidence type="ECO:0000313" key="3">
    <source>
        <dbReference type="Proteomes" id="UP000606115"/>
    </source>
</evidence>